<dbReference type="InterPro" id="IPR029030">
    <property type="entry name" value="Caspase-like_dom_sf"/>
</dbReference>
<evidence type="ECO:0000259" key="1">
    <source>
        <dbReference type="Pfam" id="PF00656"/>
    </source>
</evidence>
<name>A0ABY4TKP0_9ACTN</name>
<proteinExistence type="predicted"/>
<keyword evidence="3" id="KW-1185">Reference proteome</keyword>
<evidence type="ECO:0000313" key="2">
    <source>
        <dbReference type="EMBL" id="URN17342.1"/>
    </source>
</evidence>
<dbReference type="Gene3D" id="3.40.50.1460">
    <property type="match status" value="1"/>
</dbReference>
<evidence type="ECO:0000313" key="3">
    <source>
        <dbReference type="Proteomes" id="UP001056383"/>
    </source>
</evidence>
<dbReference type="InterPro" id="IPR050452">
    <property type="entry name" value="Metacaspase"/>
</dbReference>
<accession>A0ABY4TKP0</accession>
<dbReference type="Proteomes" id="UP001056383">
    <property type="component" value="Chromosome"/>
</dbReference>
<dbReference type="RefSeq" id="WP_010472043.1">
    <property type="nucleotide sequence ID" value="NZ_CP095474.1"/>
</dbReference>
<dbReference type="InterPro" id="IPR011600">
    <property type="entry name" value="Pept_C14_caspase"/>
</dbReference>
<reference evidence="2" key="1">
    <citation type="submission" date="2022-04" db="EMBL/GenBank/DDBJ databases">
        <title>Systematic whole-genome sequencing reveals an unexpected diversity among actinomycetoma pathogens and provides insights into their antibacterial susceptibilities.</title>
        <authorList>
            <person name="Watson A.K."/>
            <person name="Kepplinger B."/>
            <person name="Bakhiet S.M."/>
            <person name="Mhmoud N.A."/>
            <person name="Chapman J."/>
            <person name="Allenby N."/>
            <person name="Mickiewicz K."/>
            <person name="Goodfellow M."/>
            <person name="Fahal A.H."/>
            <person name="Errington J."/>
        </authorList>
    </citation>
    <scope>NUCLEOTIDE SEQUENCE</scope>
    <source>
        <strain evidence="2">SD 504</strain>
    </source>
</reference>
<dbReference type="PANTHER" id="PTHR48104:SF30">
    <property type="entry name" value="METACASPASE-1"/>
    <property type="match status" value="1"/>
</dbReference>
<dbReference type="SUPFAM" id="SSF52129">
    <property type="entry name" value="Caspase-like"/>
    <property type="match status" value="1"/>
</dbReference>
<sequence length="281" mass="30716">MGATGLSLHIGLNTVDPARYDGWDGRLVACENDARDMAALARDAGYADTVLLTGEATVEGVTAALREAAGRLREGDAFLLTYSGHGGQVPDETAGDDEPDALDETLVLYDRQYLDDELNRELARFADGVRTLVLLDCCHSGSGIEVRDLLTPEALRDQFGTADRDEVEEVSRLMPVARQGTLYQRDKEFFRGLQQELRAPGRPADALLISACQDNQVAADGPVNGRFTGTLLEVWDRGAYRGGHRAFHRAIVRRMPASQSPNFHLSGRPAESFLAQRPFTV</sequence>
<dbReference type="Pfam" id="PF00656">
    <property type="entry name" value="Peptidase_C14"/>
    <property type="match status" value="1"/>
</dbReference>
<dbReference type="EMBL" id="CP095474">
    <property type="protein sequence ID" value="URN17342.1"/>
    <property type="molecule type" value="Genomic_DNA"/>
</dbReference>
<protein>
    <submittedName>
        <fullName evidence="2">Caspase family protein</fullName>
    </submittedName>
</protein>
<gene>
    <name evidence="2" type="ORF">MW084_17010</name>
</gene>
<feature type="domain" description="Peptidase C14 caspase" evidence="1">
    <location>
        <begin position="19"/>
        <end position="263"/>
    </location>
</feature>
<organism evidence="2 3">
    <name type="scientific">Streptomyces sudanensis</name>
    <dbReference type="NCBI Taxonomy" id="436397"/>
    <lineage>
        <taxon>Bacteria</taxon>
        <taxon>Bacillati</taxon>
        <taxon>Actinomycetota</taxon>
        <taxon>Actinomycetes</taxon>
        <taxon>Kitasatosporales</taxon>
        <taxon>Streptomycetaceae</taxon>
        <taxon>Streptomyces</taxon>
    </lineage>
</organism>
<dbReference type="PANTHER" id="PTHR48104">
    <property type="entry name" value="METACASPASE-4"/>
    <property type="match status" value="1"/>
</dbReference>